<dbReference type="PANTHER" id="PTHR13812">
    <property type="entry name" value="KETIMINE REDUCTASE MU-CRYSTALLIN"/>
    <property type="match status" value="1"/>
</dbReference>
<dbReference type="InterPro" id="IPR036291">
    <property type="entry name" value="NAD(P)-bd_dom_sf"/>
</dbReference>
<dbReference type="Pfam" id="PF02423">
    <property type="entry name" value="OCD_Mu_crystall"/>
    <property type="match status" value="1"/>
</dbReference>
<comment type="caution">
    <text evidence="2">The sequence shown here is derived from an EMBL/GenBank/DDBJ whole genome shotgun (WGS) entry which is preliminary data.</text>
</comment>
<gene>
    <name evidence="2" type="ORF">RKE40_09850</name>
</gene>
<name>A0ABU3S777_9HYPH</name>
<reference evidence="2 3" key="1">
    <citation type="submission" date="2023-09" db="EMBL/GenBank/DDBJ databases">
        <title>Whole genome shotgun sequencing (WGS) of Bosea sp. ZW T0_25, isolated from stored onions (Allium cepa).</title>
        <authorList>
            <person name="Stoll D.A."/>
            <person name="Huch M."/>
        </authorList>
    </citation>
    <scope>NUCLEOTIDE SEQUENCE [LARGE SCALE GENOMIC DNA]</scope>
    <source>
        <strain evidence="2 3">ZW T0_25</strain>
    </source>
</reference>
<proteinExistence type="inferred from homology"/>
<dbReference type="Proteomes" id="UP001254257">
    <property type="component" value="Unassembled WGS sequence"/>
</dbReference>
<accession>A0ABU3S777</accession>
<protein>
    <submittedName>
        <fullName evidence="2">Ornithine cyclodeaminase family protein</fullName>
    </submittedName>
</protein>
<dbReference type="RefSeq" id="WP_316018058.1">
    <property type="nucleotide sequence ID" value="NZ_JAWDID010000011.1"/>
</dbReference>
<keyword evidence="3" id="KW-1185">Reference proteome</keyword>
<dbReference type="PIRSF" id="PIRSF001439">
    <property type="entry name" value="CryM"/>
    <property type="match status" value="1"/>
</dbReference>
<organism evidence="2 3">
    <name type="scientific">Bosea rubneri</name>
    <dbReference type="NCBI Taxonomy" id="3075434"/>
    <lineage>
        <taxon>Bacteria</taxon>
        <taxon>Pseudomonadati</taxon>
        <taxon>Pseudomonadota</taxon>
        <taxon>Alphaproteobacteria</taxon>
        <taxon>Hyphomicrobiales</taxon>
        <taxon>Boseaceae</taxon>
        <taxon>Bosea</taxon>
    </lineage>
</organism>
<dbReference type="Gene3D" id="3.40.50.720">
    <property type="entry name" value="NAD(P)-binding Rossmann-like Domain"/>
    <property type="match status" value="1"/>
</dbReference>
<dbReference type="InterPro" id="IPR023401">
    <property type="entry name" value="ODC_N"/>
</dbReference>
<evidence type="ECO:0000313" key="3">
    <source>
        <dbReference type="Proteomes" id="UP001254257"/>
    </source>
</evidence>
<dbReference type="InterPro" id="IPR003462">
    <property type="entry name" value="ODC_Mu_crystall"/>
</dbReference>
<dbReference type="PANTHER" id="PTHR13812:SF19">
    <property type="entry name" value="KETIMINE REDUCTASE MU-CRYSTALLIN"/>
    <property type="match status" value="1"/>
</dbReference>
<sequence length="322" mass="33621">MSDGLLYLSRREVRALGISPGEVRESVLQAFRDHAAGLNRSLPKKSLDLGPGHGFQAMSAASEPEAIATVKWVSMAPVAPDSTAPGISALICVNDYATGLPLAVLDGDEITLIRTAAMSAAAASYLAPAEPLTIGFVGCGLQAHAHLAAFLDLYPGLKTVLALSRSRASAERLAEAAAVRGLRTEILADADELLGRSDIVISMVPGAPGLKPFLDAGRMRASSFASAVDIGRSWLPEALPAFDFLATDSLAQSTAPYDVNSQPVETVRFQDDLIQIAARGAGPAGQGRRMFCFRGFALADLALAGLVVRKARAAGAGTRLER</sequence>
<comment type="similarity">
    <text evidence="1">Belongs to the ornithine cyclodeaminase/mu-crystallin family.</text>
</comment>
<dbReference type="SUPFAM" id="SSF51735">
    <property type="entry name" value="NAD(P)-binding Rossmann-fold domains"/>
    <property type="match status" value="1"/>
</dbReference>
<dbReference type="EMBL" id="JAWDID010000011">
    <property type="protein sequence ID" value="MDU0340185.1"/>
    <property type="molecule type" value="Genomic_DNA"/>
</dbReference>
<evidence type="ECO:0000313" key="2">
    <source>
        <dbReference type="EMBL" id="MDU0340185.1"/>
    </source>
</evidence>
<dbReference type="Gene3D" id="3.30.1780.10">
    <property type="entry name" value="ornithine cyclodeaminase, domain 1"/>
    <property type="match status" value="1"/>
</dbReference>
<evidence type="ECO:0000256" key="1">
    <source>
        <dbReference type="ARBA" id="ARBA00008903"/>
    </source>
</evidence>